<name>A0ACA9SKW8_9GLOM</name>
<reference evidence="1" key="1">
    <citation type="submission" date="2021-06" db="EMBL/GenBank/DDBJ databases">
        <authorList>
            <person name="Kallberg Y."/>
            <person name="Tangrot J."/>
            <person name="Rosling A."/>
        </authorList>
    </citation>
    <scope>NUCLEOTIDE SEQUENCE</scope>
    <source>
        <strain evidence="1">MA461A</strain>
    </source>
</reference>
<comment type="caution">
    <text evidence="1">The sequence shown here is derived from an EMBL/GenBank/DDBJ whole genome shotgun (WGS) entry which is preliminary data.</text>
</comment>
<dbReference type="EMBL" id="CAJVQC010130263">
    <property type="protein sequence ID" value="CAG8841423.1"/>
    <property type="molecule type" value="Genomic_DNA"/>
</dbReference>
<sequence>NLRHFVVFGGCFYEGRFGHLGSSAISSLYRSLGVLCVVISGITSVGIRHMSNNFEND</sequence>
<accession>A0ACA9SKW8</accession>
<keyword evidence="2" id="KW-1185">Reference proteome</keyword>
<evidence type="ECO:0000313" key="2">
    <source>
        <dbReference type="Proteomes" id="UP000789920"/>
    </source>
</evidence>
<organism evidence="1 2">
    <name type="scientific">Racocetra persica</name>
    <dbReference type="NCBI Taxonomy" id="160502"/>
    <lineage>
        <taxon>Eukaryota</taxon>
        <taxon>Fungi</taxon>
        <taxon>Fungi incertae sedis</taxon>
        <taxon>Mucoromycota</taxon>
        <taxon>Glomeromycotina</taxon>
        <taxon>Glomeromycetes</taxon>
        <taxon>Diversisporales</taxon>
        <taxon>Gigasporaceae</taxon>
        <taxon>Racocetra</taxon>
    </lineage>
</organism>
<protein>
    <submittedName>
        <fullName evidence="1">6844_t:CDS:1</fullName>
    </submittedName>
</protein>
<evidence type="ECO:0000313" key="1">
    <source>
        <dbReference type="EMBL" id="CAG8841423.1"/>
    </source>
</evidence>
<dbReference type="Proteomes" id="UP000789920">
    <property type="component" value="Unassembled WGS sequence"/>
</dbReference>
<proteinExistence type="predicted"/>
<gene>
    <name evidence="1" type="ORF">RPERSI_LOCUS31869</name>
</gene>
<feature type="non-terminal residue" evidence="1">
    <location>
        <position position="1"/>
    </location>
</feature>